<protein>
    <recommendedName>
        <fullName evidence="3">Symplekin C-terminal domain-containing protein</fullName>
    </recommendedName>
</protein>
<evidence type="ECO:0000313" key="1">
    <source>
        <dbReference type="EMBL" id="KAJ0221983.1"/>
    </source>
</evidence>
<dbReference type="PANTHER" id="PTHR47184:SF3">
    <property type="entry name" value="PHOSPHATIDYLINOSITOL 3-AND 4-KINASE FAMILY PROTEIN-RELATED"/>
    <property type="match status" value="1"/>
</dbReference>
<sequence>MLLENILCGKDIRDGDCVTQGLGSLWSLILGRPHQRQAFLDIALKCVVHPKDFIRAKAIRLRPRLLQLVFDKYDHAPKAVKQAIHRHVPILIRALGLSYSDLLSIISYPPHGSENLQGMRTKDDWINMK</sequence>
<organism evidence="1 2">
    <name type="scientific">Lactuca sativa</name>
    <name type="common">Garden lettuce</name>
    <dbReference type="NCBI Taxonomy" id="4236"/>
    <lineage>
        <taxon>Eukaryota</taxon>
        <taxon>Viridiplantae</taxon>
        <taxon>Streptophyta</taxon>
        <taxon>Embryophyta</taxon>
        <taxon>Tracheophyta</taxon>
        <taxon>Spermatophyta</taxon>
        <taxon>Magnoliopsida</taxon>
        <taxon>eudicotyledons</taxon>
        <taxon>Gunneridae</taxon>
        <taxon>Pentapetalae</taxon>
        <taxon>asterids</taxon>
        <taxon>campanulids</taxon>
        <taxon>Asterales</taxon>
        <taxon>Asteraceae</taxon>
        <taxon>Cichorioideae</taxon>
        <taxon>Cichorieae</taxon>
        <taxon>Lactucinae</taxon>
        <taxon>Lactuca</taxon>
    </lineage>
</organism>
<evidence type="ECO:0008006" key="3">
    <source>
        <dbReference type="Google" id="ProtNLM"/>
    </source>
</evidence>
<dbReference type="PANTHER" id="PTHR47184">
    <property type="entry name" value="PHOSPHATIDYLINOSITOL 3-AND 4-KINASE FAMILY PROTEIN-RELATED"/>
    <property type="match status" value="1"/>
</dbReference>
<reference evidence="1 2" key="1">
    <citation type="journal article" date="2017" name="Nat. Commun.">
        <title>Genome assembly with in vitro proximity ligation data and whole-genome triplication in lettuce.</title>
        <authorList>
            <person name="Reyes-Chin-Wo S."/>
            <person name="Wang Z."/>
            <person name="Yang X."/>
            <person name="Kozik A."/>
            <person name="Arikit S."/>
            <person name="Song C."/>
            <person name="Xia L."/>
            <person name="Froenicke L."/>
            <person name="Lavelle D.O."/>
            <person name="Truco M.J."/>
            <person name="Xia R."/>
            <person name="Zhu S."/>
            <person name="Xu C."/>
            <person name="Xu H."/>
            <person name="Xu X."/>
            <person name="Cox K."/>
            <person name="Korf I."/>
            <person name="Meyers B.C."/>
            <person name="Michelmore R.W."/>
        </authorList>
    </citation>
    <scope>NUCLEOTIDE SEQUENCE [LARGE SCALE GENOMIC DNA]</scope>
    <source>
        <strain evidence="2">cv. Salinas</strain>
        <tissue evidence="1">Seedlings</tissue>
    </source>
</reference>
<dbReference type="Proteomes" id="UP000235145">
    <property type="component" value="Unassembled WGS sequence"/>
</dbReference>
<evidence type="ECO:0000313" key="2">
    <source>
        <dbReference type="Proteomes" id="UP000235145"/>
    </source>
</evidence>
<name>A0A9R1WDT1_LACSA</name>
<accession>A0A9R1WDT1</accession>
<keyword evidence="2" id="KW-1185">Reference proteome</keyword>
<dbReference type="EMBL" id="NBSK02000002">
    <property type="protein sequence ID" value="KAJ0221983.1"/>
    <property type="molecule type" value="Genomic_DNA"/>
</dbReference>
<dbReference type="AlphaFoldDB" id="A0A9R1WDT1"/>
<proteinExistence type="predicted"/>
<gene>
    <name evidence="1" type="ORF">LSAT_V11C200081170</name>
</gene>
<comment type="caution">
    <text evidence="1">The sequence shown here is derived from an EMBL/GenBank/DDBJ whole genome shotgun (WGS) entry which is preliminary data.</text>
</comment>